<feature type="region of interest" description="Disordered" evidence="1">
    <location>
        <begin position="682"/>
        <end position="787"/>
    </location>
</feature>
<keyword evidence="2" id="KW-0472">Membrane</keyword>
<evidence type="ECO:0000313" key="3">
    <source>
        <dbReference type="EMBL" id="QDP96997.1"/>
    </source>
</evidence>
<sequence length="812" mass="89518">MALGLAASLISWAPPAWAKPGDPIGGKLCRDVYPDLKGKPLTDRTKIPGLGSNNQSSLNSTRKFSYENPAEVIRDIAMSADDLLELGSDYKQYDPEKATSEAEFKELWRKRAGARFNKYNEDKASDLEKWKNGEIKKKPSNPLPWKKWLNTYIPNQGNDAKGKAFEKYLVEQLGLLGDDWWCQAGIEGPDGKPINNRRYDFYNPKLKAALDAKAYSGTDRKQVLVDRDVKARTGVDVQQINSRKPTKATAKFLTDNGGRAPAHYQANAEQVNRSAPKKGTPAAKLFTTDPNKPSKGAMPDMVNRTGKIAAEAKSYQDANRQLWRESGPRAAPPPRPGGIDWTSMELRYLADDPKGLNYAFRADDIPGFEDSDEADDDAVAPGYGGLEAAELSSDAFFTWLALPREKFWVNLNPDQPDRVIDKTFAKTDAGRVLLEADIQMKRDNVRLMHPDTPSGKKFWDALKVENHSLCYPGVRFWIEPKPAIVRQHGDELFILDAPLKVSAERMDYDTAPPGGQACHASEATLDYNHRQYLKYVVPEVEKAVNNNAAYADLRRVYTSRVAAEWIRERDWKHPGAFHDIIDSGDISRWPARTEWDPHEVWEEMRKEFTTVQYEVTREYSDGDQTYTITVGVSGGVDFGRSPRDNLKAATFKRDYPQLPGTVTASRNDVVEYGAEADEAFLGGDSLPAQEPPPPTTPPPTTTSPTPTASPTATDAPSDRPTATGRPTTSEPPASSTPKPSRIPTTDPVRPTHRSRDIARPSATTSPDPAGLASTPPAGGDLAQTGGPGLLSVVIGALLVSAGVGILLRRRQR</sequence>
<keyword evidence="2" id="KW-1133">Transmembrane helix</keyword>
<protein>
    <recommendedName>
        <fullName evidence="5">LPXTG-motif cell wall anchor domain-containing protein</fullName>
    </recommendedName>
</protein>
<dbReference type="KEGG" id="mik:FOE78_14665"/>
<evidence type="ECO:0000256" key="2">
    <source>
        <dbReference type="SAM" id="Phobius"/>
    </source>
</evidence>
<dbReference type="RefSeq" id="WP_143986958.1">
    <property type="nucleotide sequence ID" value="NZ_CP041692.1"/>
</dbReference>
<gene>
    <name evidence="3" type="ORF">FOE78_14665</name>
</gene>
<name>A0A516Q0Q3_9ACTN</name>
<evidence type="ECO:0008006" key="5">
    <source>
        <dbReference type="Google" id="ProtNLM"/>
    </source>
</evidence>
<feature type="compositionally biased region" description="Low complexity" evidence="1">
    <location>
        <begin position="726"/>
        <end position="739"/>
    </location>
</feature>
<accession>A0A516Q0Q3</accession>
<reference evidence="3 4" key="1">
    <citation type="submission" date="2019-07" db="EMBL/GenBank/DDBJ databases">
        <title>Microlunatus dokdonensis sp. nov. isolated from the rhizospheric soil of the wild plant Elymus tsukushiensis.</title>
        <authorList>
            <person name="Ghim S.-Y."/>
            <person name="Hwang Y.-J."/>
            <person name="Son J.-S."/>
            <person name="Shin J.-H."/>
        </authorList>
    </citation>
    <scope>NUCLEOTIDE SEQUENCE [LARGE SCALE GENOMIC DNA]</scope>
    <source>
        <strain evidence="3 4">KUDC0627</strain>
    </source>
</reference>
<dbReference type="EMBL" id="CP041692">
    <property type="protein sequence ID" value="QDP96997.1"/>
    <property type="molecule type" value="Genomic_DNA"/>
</dbReference>
<dbReference type="Proteomes" id="UP000319263">
    <property type="component" value="Chromosome"/>
</dbReference>
<feature type="compositionally biased region" description="Pro residues" evidence="1">
    <location>
        <begin position="689"/>
        <end position="701"/>
    </location>
</feature>
<feature type="region of interest" description="Disordered" evidence="1">
    <location>
        <begin position="269"/>
        <end position="299"/>
    </location>
</feature>
<evidence type="ECO:0000256" key="1">
    <source>
        <dbReference type="SAM" id="MobiDB-lite"/>
    </source>
</evidence>
<keyword evidence="2" id="KW-0812">Transmembrane</keyword>
<keyword evidence="4" id="KW-1185">Reference proteome</keyword>
<dbReference type="AlphaFoldDB" id="A0A516Q0Q3"/>
<organism evidence="3 4">
    <name type="scientific">Microlunatus elymi</name>
    <dbReference type="NCBI Taxonomy" id="2596828"/>
    <lineage>
        <taxon>Bacteria</taxon>
        <taxon>Bacillati</taxon>
        <taxon>Actinomycetota</taxon>
        <taxon>Actinomycetes</taxon>
        <taxon>Propionibacteriales</taxon>
        <taxon>Propionibacteriaceae</taxon>
        <taxon>Microlunatus</taxon>
    </lineage>
</organism>
<evidence type="ECO:0000313" key="4">
    <source>
        <dbReference type="Proteomes" id="UP000319263"/>
    </source>
</evidence>
<dbReference type="OrthoDB" id="4818302at2"/>
<proteinExistence type="predicted"/>
<feature type="transmembrane region" description="Helical" evidence="2">
    <location>
        <begin position="788"/>
        <end position="807"/>
    </location>
</feature>
<feature type="compositionally biased region" description="Low complexity" evidence="1">
    <location>
        <begin position="702"/>
        <end position="715"/>
    </location>
</feature>